<dbReference type="Gene3D" id="2.40.330.10">
    <property type="entry name" value="DNA-binding pseudobarrel domain"/>
    <property type="match status" value="1"/>
</dbReference>
<keyword evidence="2" id="KW-0805">Transcription regulation</keyword>
<evidence type="ECO:0000256" key="3">
    <source>
        <dbReference type="ARBA" id="ARBA00023125"/>
    </source>
</evidence>
<dbReference type="PROSITE" id="PS50863">
    <property type="entry name" value="B3"/>
    <property type="match status" value="1"/>
</dbReference>
<gene>
    <name evidence="7" type="ORF">POM88_001485</name>
</gene>
<evidence type="ECO:0000256" key="2">
    <source>
        <dbReference type="ARBA" id="ARBA00023015"/>
    </source>
</evidence>
<evidence type="ECO:0000313" key="7">
    <source>
        <dbReference type="EMBL" id="KAK1401880.1"/>
    </source>
</evidence>
<evidence type="ECO:0000256" key="1">
    <source>
        <dbReference type="ARBA" id="ARBA00004123"/>
    </source>
</evidence>
<dbReference type="Proteomes" id="UP001237642">
    <property type="component" value="Unassembled WGS sequence"/>
</dbReference>
<keyword evidence="3" id="KW-0238">DNA-binding</keyword>
<evidence type="ECO:0000256" key="5">
    <source>
        <dbReference type="ARBA" id="ARBA00023242"/>
    </source>
</evidence>
<accession>A0AAD8N513</accession>
<keyword evidence="5" id="KW-0539">Nucleus</keyword>
<feature type="domain" description="TF-B3" evidence="6">
    <location>
        <begin position="315"/>
        <end position="408"/>
    </location>
</feature>
<evidence type="ECO:0000259" key="6">
    <source>
        <dbReference type="PROSITE" id="PS50863"/>
    </source>
</evidence>
<name>A0AAD8N513_9APIA</name>
<proteinExistence type="predicted"/>
<evidence type="ECO:0000256" key="4">
    <source>
        <dbReference type="ARBA" id="ARBA00023163"/>
    </source>
</evidence>
<dbReference type="EMBL" id="JAUIZM010000001">
    <property type="protein sequence ID" value="KAK1401880.1"/>
    <property type="molecule type" value="Genomic_DNA"/>
</dbReference>
<keyword evidence="8" id="KW-1185">Reference proteome</keyword>
<reference evidence="7" key="2">
    <citation type="submission" date="2023-05" db="EMBL/GenBank/DDBJ databases">
        <authorList>
            <person name="Schelkunov M.I."/>
        </authorList>
    </citation>
    <scope>NUCLEOTIDE SEQUENCE</scope>
    <source>
        <strain evidence="7">Hsosn_3</strain>
        <tissue evidence="7">Leaf</tissue>
    </source>
</reference>
<dbReference type="AlphaFoldDB" id="A0AAD8N513"/>
<dbReference type="InterPro" id="IPR003340">
    <property type="entry name" value="B3_DNA-bd"/>
</dbReference>
<protein>
    <recommendedName>
        <fullName evidence="6">TF-B3 domain-containing protein</fullName>
    </recommendedName>
</protein>
<dbReference type="GO" id="GO:0005634">
    <property type="term" value="C:nucleus"/>
    <property type="evidence" value="ECO:0007669"/>
    <property type="project" value="UniProtKB-SubCell"/>
</dbReference>
<reference evidence="7" key="1">
    <citation type="submission" date="2023-02" db="EMBL/GenBank/DDBJ databases">
        <title>Genome of toxic invasive species Heracleum sosnowskyi carries increased number of genes despite the absence of recent whole-genome duplications.</title>
        <authorList>
            <person name="Schelkunov M."/>
            <person name="Shtratnikova V."/>
            <person name="Makarenko M."/>
            <person name="Klepikova A."/>
            <person name="Omelchenko D."/>
            <person name="Novikova G."/>
            <person name="Obukhova E."/>
            <person name="Bogdanov V."/>
            <person name="Penin A."/>
            <person name="Logacheva M."/>
        </authorList>
    </citation>
    <scope>NUCLEOTIDE SEQUENCE</scope>
    <source>
        <strain evidence="7">Hsosn_3</strain>
        <tissue evidence="7">Leaf</tissue>
    </source>
</reference>
<dbReference type="GO" id="GO:0003677">
    <property type="term" value="F:DNA binding"/>
    <property type="evidence" value="ECO:0007669"/>
    <property type="project" value="UniProtKB-KW"/>
</dbReference>
<evidence type="ECO:0000313" key="8">
    <source>
        <dbReference type="Proteomes" id="UP001237642"/>
    </source>
</evidence>
<dbReference type="InterPro" id="IPR015300">
    <property type="entry name" value="DNA-bd_pseudobarrel_sf"/>
</dbReference>
<comment type="caution">
    <text evidence="7">The sequence shown here is derived from an EMBL/GenBank/DDBJ whole genome shotgun (WGS) entry which is preliminary data.</text>
</comment>
<organism evidence="7 8">
    <name type="scientific">Heracleum sosnowskyi</name>
    <dbReference type="NCBI Taxonomy" id="360622"/>
    <lineage>
        <taxon>Eukaryota</taxon>
        <taxon>Viridiplantae</taxon>
        <taxon>Streptophyta</taxon>
        <taxon>Embryophyta</taxon>
        <taxon>Tracheophyta</taxon>
        <taxon>Spermatophyta</taxon>
        <taxon>Magnoliopsida</taxon>
        <taxon>eudicotyledons</taxon>
        <taxon>Gunneridae</taxon>
        <taxon>Pentapetalae</taxon>
        <taxon>asterids</taxon>
        <taxon>campanulids</taxon>
        <taxon>Apiales</taxon>
        <taxon>Apiaceae</taxon>
        <taxon>Apioideae</taxon>
        <taxon>apioid superclade</taxon>
        <taxon>Tordylieae</taxon>
        <taxon>Tordyliinae</taxon>
        <taxon>Heracleum</taxon>
    </lineage>
</organism>
<dbReference type="SUPFAM" id="SSF101936">
    <property type="entry name" value="DNA-binding pseudobarrel domain"/>
    <property type="match status" value="1"/>
</dbReference>
<comment type="subcellular location">
    <subcellularLocation>
        <location evidence="1">Nucleus</location>
    </subcellularLocation>
</comment>
<sequence>MDMDKFIENPYLPNWKRDQYVLNASTLEYEKAGARWLFNAYRNYANYFEMRIKSLDIDQEMDKLRLQTGLEKLYKDWKDGDTVVLIFAFTKETELEPGDTLVFYKLNDCKDNAVNICIFKAADNIINNRKDDGDWNISFLKVISGSSMNEGMLMMSEVNRIEIGGEKIFIFYSFIGGYLANIFQILDYFHACPKETAIFTMDNTTILHGRLYQEDGREIDYTNRLKGCSISGGSNWIWSINWKDDIGKEKENVAKEDNEQKEKLDIGNVKDDWQSFELQNRDSSSGMEIEAQESENEEEEMIQDHEQMDLPQQFTAVLTKSNIDKSTHGVYIPKSITPRNRSWKSGERVLLTTDAGSWTVGVVCSKATTRFSAGWNTFTGKNEFITNQRLVFTMKEEADGIVFEVEKQ</sequence>
<keyword evidence="4" id="KW-0804">Transcription</keyword>